<keyword evidence="2 5" id="KW-0479">Metal-binding</keyword>
<reference evidence="8" key="1">
    <citation type="journal article" date="2020" name="Fungal Divers.">
        <title>Resolving the Mortierellaceae phylogeny through synthesis of multi-gene phylogenetics and phylogenomics.</title>
        <authorList>
            <person name="Vandepol N."/>
            <person name="Liber J."/>
            <person name="Desiro A."/>
            <person name="Na H."/>
            <person name="Kennedy M."/>
            <person name="Barry K."/>
            <person name="Grigoriev I.V."/>
            <person name="Miller A.N."/>
            <person name="O'Donnell K."/>
            <person name="Stajich J.E."/>
            <person name="Bonito G."/>
        </authorList>
    </citation>
    <scope>NUCLEOTIDE SEQUENCE</scope>
    <source>
        <strain evidence="8">NRRL 6426</strain>
    </source>
</reference>
<comment type="similarity">
    <text evidence="1 6">Belongs to the cytochrome P450 family.</text>
</comment>
<dbReference type="PROSITE" id="PS00086">
    <property type="entry name" value="CYTOCHROME_P450"/>
    <property type="match status" value="1"/>
</dbReference>
<evidence type="ECO:0008006" key="10">
    <source>
        <dbReference type="Google" id="ProtNLM"/>
    </source>
</evidence>
<evidence type="ECO:0000256" key="1">
    <source>
        <dbReference type="ARBA" id="ARBA00010617"/>
    </source>
</evidence>
<dbReference type="EMBL" id="JAAAUQ010000559">
    <property type="protein sequence ID" value="KAF9149209.1"/>
    <property type="molecule type" value="Genomic_DNA"/>
</dbReference>
<feature type="transmembrane region" description="Helical" evidence="7">
    <location>
        <begin position="32"/>
        <end position="51"/>
    </location>
</feature>
<dbReference type="GO" id="GO:0005506">
    <property type="term" value="F:iron ion binding"/>
    <property type="evidence" value="ECO:0007669"/>
    <property type="project" value="InterPro"/>
</dbReference>
<evidence type="ECO:0000313" key="8">
    <source>
        <dbReference type="EMBL" id="KAF9149209.1"/>
    </source>
</evidence>
<evidence type="ECO:0000256" key="6">
    <source>
        <dbReference type="RuleBase" id="RU000461"/>
    </source>
</evidence>
<dbReference type="InterPro" id="IPR001128">
    <property type="entry name" value="Cyt_P450"/>
</dbReference>
<comment type="caution">
    <text evidence="8">The sequence shown here is derived from an EMBL/GenBank/DDBJ whole genome shotgun (WGS) entry which is preliminary data.</text>
</comment>
<protein>
    <recommendedName>
        <fullName evidence="10">Cytochrome P450</fullName>
    </recommendedName>
</protein>
<dbReference type="SUPFAM" id="SSF48264">
    <property type="entry name" value="Cytochrome P450"/>
    <property type="match status" value="1"/>
</dbReference>
<dbReference type="PANTHER" id="PTHR24296">
    <property type="entry name" value="CYTOCHROME P450"/>
    <property type="match status" value="1"/>
</dbReference>
<dbReference type="InterPro" id="IPR002401">
    <property type="entry name" value="Cyt_P450_E_grp-I"/>
</dbReference>
<keyword evidence="5 6" id="KW-0349">Heme</keyword>
<keyword evidence="7" id="KW-0472">Membrane</keyword>
<dbReference type="GO" id="GO:0006629">
    <property type="term" value="P:lipid metabolic process"/>
    <property type="evidence" value="ECO:0007669"/>
    <property type="project" value="UniProtKB-ARBA"/>
</dbReference>
<dbReference type="InterPro" id="IPR017972">
    <property type="entry name" value="Cyt_P450_CS"/>
</dbReference>
<dbReference type="Gene3D" id="1.10.630.10">
    <property type="entry name" value="Cytochrome P450"/>
    <property type="match status" value="1"/>
</dbReference>
<keyword evidence="6" id="KW-0503">Monooxygenase</keyword>
<evidence type="ECO:0000256" key="5">
    <source>
        <dbReference type="PIRSR" id="PIRSR602401-1"/>
    </source>
</evidence>
<keyword evidence="9" id="KW-1185">Reference proteome</keyword>
<comment type="cofactor">
    <cofactor evidence="5">
        <name>heme</name>
        <dbReference type="ChEBI" id="CHEBI:30413"/>
    </cofactor>
</comment>
<dbReference type="InterPro" id="IPR036396">
    <property type="entry name" value="Cyt_P450_sf"/>
</dbReference>
<organism evidence="8 9">
    <name type="scientific">Linnemannia schmuckeri</name>
    <dbReference type="NCBI Taxonomy" id="64567"/>
    <lineage>
        <taxon>Eukaryota</taxon>
        <taxon>Fungi</taxon>
        <taxon>Fungi incertae sedis</taxon>
        <taxon>Mucoromycota</taxon>
        <taxon>Mortierellomycotina</taxon>
        <taxon>Mortierellomycetes</taxon>
        <taxon>Mortierellales</taxon>
        <taxon>Mortierellaceae</taxon>
        <taxon>Linnemannia</taxon>
    </lineage>
</organism>
<dbReference type="OrthoDB" id="1470350at2759"/>
<keyword evidence="3 6" id="KW-0560">Oxidoreductase</keyword>
<sequence length="555" mass="62815">MASVISTANNTMALVGLRRFIERLIRNRKRSLFEYVILATMGLFLGAIIKYPNRAFLTRARPDLKDKAVKGYPLLGNMPQMLKNSDDSLGHLHAAFKHFGDFFSLTIPLFGRVILVNTPEHFEHVLKTNFNNYIKGSIFRDQLKDILGRGIFVSDQEDWRFHRKTAANIFTTKLYRQLVTGAFQDTGSDLCSVLDQHRLLHRPVDLQEQFLKLTLDAFGKLTFGLEFNALTCEGPNEFGDAFDYLTANVDTRTSNPFWFLTDRVIPGKRRKLQEAIGVLDKFGYMAVEKRRAETEEEKEKRPRDLLDHFINHVAEDGSKLTDVELRDVFVNFMIAGRDTTAQGLSWQFYLLMTHPRVMKNLVREIDTVLQGSYSYTYETMMHELPYLKAVFHETLRLYPPVPKNVKMAVDDDVLPGGLRVYKGDVIGISSYCLGRNKAVWGEDAEQFVPERWLVDYGALPSASGGGDVSVGGMKANTSPFGKFKAESPYKFTSFNAGPRLCLGQTFATLEALVTSCMLLQRYEFKLVPGQAPATPKPSVTIPMTNPLLTIVTARQ</sequence>
<proteinExistence type="inferred from homology"/>
<evidence type="ECO:0000256" key="2">
    <source>
        <dbReference type="ARBA" id="ARBA00022723"/>
    </source>
</evidence>
<dbReference type="AlphaFoldDB" id="A0A9P5RZL9"/>
<dbReference type="GO" id="GO:0004497">
    <property type="term" value="F:monooxygenase activity"/>
    <property type="evidence" value="ECO:0007669"/>
    <property type="project" value="UniProtKB-KW"/>
</dbReference>
<feature type="binding site" description="axial binding residue" evidence="5">
    <location>
        <position position="501"/>
    </location>
    <ligand>
        <name>heme</name>
        <dbReference type="ChEBI" id="CHEBI:30413"/>
    </ligand>
    <ligandPart>
        <name>Fe</name>
        <dbReference type="ChEBI" id="CHEBI:18248"/>
    </ligandPart>
</feature>
<keyword evidence="7" id="KW-0812">Transmembrane</keyword>
<evidence type="ECO:0000313" key="9">
    <source>
        <dbReference type="Proteomes" id="UP000748756"/>
    </source>
</evidence>
<evidence type="ECO:0000256" key="3">
    <source>
        <dbReference type="ARBA" id="ARBA00023002"/>
    </source>
</evidence>
<name>A0A9P5RZL9_9FUNG</name>
<dbReference type="PRINTS" id="PR00463">
    <property type="entry name" value="EP450I"/>
</dbReference>
<keyword evidence="7" id="KW-1133">Transmembrane helix</keyword>
<keyword evidence="4 5" id="KW-0408">Iron</keyword>
<dbReference type="Pfam" id="PF00067">
    <property type="entry name" value="p450"/>
    <property type="match status" value="1"/>
</dbReference>
<dbReference type="Proteomes" id="UP000748756">
    <property type="component" value="Unassembled WGS sequence"/>
</dbReference>
<dbReference type="GO" id="GO:0020037">
    <property type="term" value="F:heme binding"/>
    <property type="evidence" value="ECO:0007669"/>
    <property type="project" value="InterPro"/>
</dbReference>
<dbReference type="GO" id="GO:0016705">
    <property type="term" value="F:oxidoreductase activity, acting on paired donors, with incorporation or reduction of molecular oxygen"/>
    <property type="evidence" value="ECO:0007669"/>
    <property type="project" value="InterPro"/>
</dbReference>
<evidence type="ECO:0000256" key="7">
    <source>
        <dbReference type="SAM" id="Phobius"/>
    </source>
</evidence>
<gene>
    <name evidence="8" type="ORF">BG015_008990</name>
</gene>
<accession>A0A9P5RZL9</accession>
<evidence type="ECO:0000256" key="4">
    <source>
        <dbReference type="ARBA" id="ARBA00023004"/>
    </source>
</evidence>
<dbReference type="PRINTS" id="PR00385">
    <property type="entry name" value="P450"/>
</dbReference>